<comment type="caution">
    <text evidence="1">The sequence shown here is derived from an EMBL/GenBank/DDBJ whole genome shotgun (WGS) entry which is preliminary data.</text>
</comment>
<organism evidence="1 2">
    <name type="scientific">Cuscuta europaea</name>
    <name type="common">European dodder</name>
    <dbReference type="NCBI Taxonomy" id="41803"/>
    <lineage>
        <taxon>Eukaryota</taxon>
        <taxon>Viridiplantae</taxon>
        <taxon>Streptophyta</taxon>
        <taxon>Embryophyta</taxon>
        <taxon>Tracheophyta</taxon>
        <taxon>Spermatophyta</taxon>
        <taxon>Magnoliopsida</taxon>
        <taxon>eudicotyledons</taxon>
        <taxon>Gunneridae</taxon>
        <taxon>Pentapetalae</taxon>
        <taxon>asterids</taxon>
        <taxon>lamiids</taxon>
        <taxon>Solanales</taxon>
        <taxon>Convolvulaceae</taxon>
        <taxon>Cuscuteae</taxon>
        <taxon>Cuscuta</taxon>
        <taxon>Cuscuta subgen. Cuscuta</taxon>
    </lineage>
</organism>
<keyword evidence="2" id="KW-1185">Reference proteome</keyword>
<name>A0A9P0YQA3_CUSEU</name>
<dbReference type="AlphaFoldDB" id="A0A9P0YQA3"/>
<reference evidence="1" key="1">
    <citation type="submission" date="2022-07" db="EMBL/GenBank/DDBJ databases">
        <authorList>
            <person name="Macas J."/>
            <person name="Novak P."/>
            <person name="Neumann P."/>
        </authorList>
    </citation>
    <scope>NUCLEOTIDE SEQUENCE</scope>
</reference>
<proteinExistence type="predicted"/>
<sequence>MVYLHTSDTTLAVRLKEAAHEPKNDVD</sequence>
<evidence type="ECO:0000313" key="2">
    <source>
        <dbReference type="Proteomes" id="UP001152484"/>
    </source>
</evidence>
<dbReference type="Proteomes" id="UP001152484">
    <property type="component" value="Unassembled WGS sequence"/>
</dbReference>
<dbReference type="EMBL" id="CAMAPE010000008">
    <property type="protein sequence ID" value="CAH9071743.1"/>
    <property type="molecule type" value="Genomic_DNA"/>
</dbReference>
<protein>
    <submittedName>
        <fullName evidence="1">Uncharacterized protein</fullName>
    </submittedName>
</protein>
<feature type="non-terminal residue" evidence="1">
    <location>
        <position position="27"/>
    </location>
</feature>
<evidence type="ECO:0000313" key="1">
    <source>
        <dbReference type="EMBL" id="CAH9071743.1"/>
    </source>
</evidence>
<accession>A0A9P0YQA3</accession>
<gene>
    <name evidence="1" type="ORF">CEURO_LOCUS4048</name>
</gene>